<organism evidence="1 2">
    <name type="scientific">Botrimarina mediterranea</name>
    <dbReference type="NCBI Taxonomy" id="2528022"/>
    <lineage>
        <taxon>Bacteria</taxon>
        <taxon>Pseudomonadati</taxon>
        <taxon>Planctomycetota</taxon>
        <taxon>Planctomycetia</taxon>
        <taxon>Pirellulales</taxon>
        <taxon>Lacipirellulaceae</taxon>
        <taxon>Botrimarina</taxon>
    </lineage>
</organism>
<name>A0A518KCW7_9BACT</name>
<gene>
    <name evidence="1" type="ORF">Spa11_38540</name>
</gene>
<accession>A0A518KCW7</accession>
<evidence type="ECO:0000313" key="2">
    <source>
        <dbReference type="Proteomes" id="UP000316426"/>
    </source>
</evidence>
<reference evidence="1 2" key="1">
    <citation type="submission" date="2019-02" db="EMBL/GenBank/DDBJ databases">
        <title>Deep-cultivation of Planctomycetes and their phenomic and genomic characterization uncovers novel biology.</title>
        <authorList>
            <person name="Wiegand S."/>
            <person name="Jogler M."/>
            <person name="Boedeker C."/>
            <person name="Pinto D."/>
            <person name="Vollmers J."/>
            <person name="Rivas-Marin E."/>
            <person name="Kohn T."/>
            <person name="Peeters S.H."/>
            <person name="Heuer A."/>
            <person name="Rast P."/>
            <person name="Oberbeckmann S."/>
            <person name="Bunk B."/>
            <person name="Jeske O."/>
            <person name="Meyerdierks A."/>
            <person name="Storesund J.E."/>
            <person name="Kallscheuer N."/>
            <person name="Luecker S."/>
            <person name="Lage O.M."/>
            <person name="Pohl T."/>
            <person name="Merkel B.J."/>
            <person name="Hornburger P."/>
            <person name="Mueller R.-W."/>
            <person name="Bruemmer F."/>
            <person name="Labrenz M."/>
            <person name="Spormann A.M."/>
            <person name="Op den Camp H."/>
            <person name="Overmann J."/>
            <person name="Amann R."/>
            <person name="Jetten M.S.M."/>
            <person name="Mascher T."/>
            <person name="Medema M.H."/>
            <person name="Devos D.P."/>
            <person name="Kaster A.-K."/>
            <person name="Ovreas L."/>
            <person name="Rohde M."/>
            <person name="Galperin M.Y."/>
            <person name="Jogler C."/>
        </authorList>
    </citation>
    <scope>NUCLEOTIDE SEQUENCE [LARGE SCALE GENOMIC DNA]</scope>
    <source>
        <strain evidence="1 2">Spa11</strain>
    </source>
</reference>
<evidence type="ECO:0000313" key="1">
    <source>
        <dbReference type="EMBL" id="QDV75634.1"/>
    </source>
</evidence>
<sequence length="385" mass="39782">MRFGHRRYILLTGLILFLFRDVADSAIIATGQVLPSNPMAWTSSQNAYVGNTADGSLTIDDGSTIRSNDVYLGFRPHVTGMAMVSGHGSAWNSRGSFFVGYLGSGDLSIQDGAVVNSSSSSVGGSVSSNSVAIVSGVGSTWYNQVRLNVGSSSKGTLTVSAGGVVEIGSNGLRGILSMGTQYGIGGVNLEEGGTLRLRGGDIELTSTGKATFNFSGGRLEGVGSFYTYNSGRLIQNGGALAPGNSAGVTRILGDYDLRAGSLEIELFGDGGVAGTDYDQLVVTEDVSLGDGATLEVLLNYPAEVGDSFLIVNQRGSKPVGGLFASHTDLTTAFGDYRYGFSVNYAAGDGNDIGLTVASIRPIPEPNALALLLSAGLAVRCRDHKL</sequence>
<dbReference type="RefSeq" id="WP_197529514.1">
    <property type="nucleotide sequence ID" value="NZ_CP036349.1"/>
</dbReference>
<dbReference type="AlphaFoldDB" id="A0A518KCW7"/>
<dbReference type="KEGG" id="bmei:Spa11_38540"/>
<dbReference type="Proteomes" id="UP000316426">
    <property type="component" value="Chromosome"/>
</dbReference>
<evidence type="ECO:0008006" key="3">
    <source>
        <dbReference type="Google" id="ProtNLM"/>
    </source>
</evidence>
<dbReference type="NCBIfam" id="TIGR04393">
    <property type="entry name" value="rpt_T5SS_PEPC"/>
    <property type="match status" value="2"/>
</dbReference>
<protein>
    <recommendedName>
        <fullName evidence="3">PEP-CTERM protein-sorting domain-containing protein</fullName>
    </recommendedName>
</protein>
<dbReference type="EMBL" id="CP036349">
    <property type="protein sequence ID" value="QDV75634.1"/>
    <property type="molecule type" value="Genomic_DNA"/>
</dbReference>
<proteinExistence type="predicted"/>
<keyword evidence="2" id="KW-1185">Reference proteome</keyword>
<dbReference type="InterPro" id="IPR030895">
    <property type="entry name" value="T5SS_PEPC_rpt"/>
</dbReference>